<dbReference type="InterPro" id="IPR017900">
    <property type="entry name" value="4Fe4S_Fe_S_CS"/>
</dbReference>
<dbReference type="AlphaFoldDB" id="E6MEJ2"/>
<dbReference type="EMBL" id="AEQN01000007">
    <property type="protein sequence ID" value="EFV02517.1"/>
    <property type="molecule type" value="Genomic_DNA"/>
</dbReference>
<sequence length="73" mass="7810">MARAGFLKRRKQMKYVVKDGCIGCGACEAACPEIFFINDEGLAEARDIEVPADIAESAEEAMDGCPVGVIEEA</sequence>
<organism evidence="8 9">
    <name type="scientific">Pseudoramibacter alactolyticus ATCC 23263</name>
    <dbReference type="NCBI Taxonomy" id="887929"/>
    <lineage>
        <taxon>Bacteria</taxon>
        <taxon>Bacillati</taxon>
        <taxon>Bacillota</taxon>
        <taxon>Clostridia</taxon>
        <taxon>Eubacteriales</taxon>
        <taxon>Eubacteriaceae</taxon>
        <taxon>Pseudoramibacter</taxon>
    </lineage>
</organism>
<dbReference type="InterPro" id="IPR051269">
    <property type="entry name" value="Fe-S_cluster_ET"/>
</dbReference>
<comment type="function">
    <text evidence="6">Ferredoxins are iron-sulfur proteins that transfer electrons in a wide variety of metabolic reactions.</text>
</comment>
<dbReference type="GO" id="GO:0005506">
    <property type="term" value="F:iron ion binding"/>
    <property type="evidence" value="ECO:0007669"/>
    <property type="project" value="UniProtKB-UniRule"/>
</dbReference>
<reference evidence="8 9" key="1">
    <citation type="submission" date="2010-12" db="EMBL/GenBank/DDBJ databases">
        <authorList>
            <person name="Muzny D."/>
            <person name="Qin X."/>
            <person name="Deng J."/>
            <person name="Jiang H."/>
            <person name="Liu Y."/>
            <person name="Qu J."/>
            <person name="Song X.-Z."/>
            <person name="Zhang L."/>
            <person name="Thornton R."/>
            <person name="Coyle M."/>
            <person name="Francisco L."/>
            <person name="Jackson L."/>
            <person name="Javaid M."/>
            <person name="Korchina V."/>
            <person name="Kovar C."/>
            <person name="Mata R."/>
            <person name="Mathew T."/>
            <person name="Ngo R."/>
            <person name="Nguyen L."/>
            <person name="Nguyen N."/>
            <person name="Okwuonu G."/>
            <person name="Ongeri F."/>
            <person name="Pham C."/>
            <person name="Simmons D."/>
            <person name="Wilczek-Boney K."/>
            <person name="Hale W."/>
            <person name="Jakkamsetti A."/>
            <person name="Pham P."/>
            <person name="Ruth R."/>
            <person name="San Lucas F."/>
            <person name="Warren J."/>
            <person name="Zhang J."/>
            <person name="Zhao Z."/>
            <person name="Zhou C."/>
            <person name="Zhu D."/>
            <person name="Lee S."/>
            <person name="Bess C."/>
            <person name="Blankenburg K."/>
            <person name="Forbes L."/>
            <person name="Fu Q."/>
            <person name="Gubbala S."/>
            <person name="Hirani K."/>
            <person name="Jayaseelan J.C."/>
            <person name="Lara F."/>
            <person name="Munidasa M."/>
            <person name="Palculict T."/>
            <person name="Patil S."/>
            <person name="Pu L.-L."/>
            <person name="Saada N."/>
            <person name="Tang L."/>
            <person name="Weissenberger G."/>
            <person name="Zhu Y."/>
            <person name="Hemphill L."/>
            <person name="Shang Y."/>
            <person name="Youmans B."/>
            <person name="Ayvaz T."/>
            <person name="Ross M."/>
            <person name="Santibanez J."/>
            <person name="Aqrawi P."/>
            <person name="Gross S."/>
            <person name="Joshi V."/>
            <person name="Fowler G."/>
            <person name="Nazareth L."/>
            <person name="Reid J."/>
            <person name="Worley K."/>
            <person name="Petrosino J."/>
            <person name="Highlander S."/>
            <person name="Gibbs R."/>
        </authorList>
    </citation>
    <scope>NUCLEOTIDE SEQUENCE [LARGE SCALE GENOMIC DNA]</scope>
    <source>
        <strain evidence="8 9">ATCC 23263</strain>
    </source>
</reference>
<dbReference type="HOGENOM" id="CLU_139698_6_4_9"/>
<dbReference type="Proteomes" id="UP000004754">
    <property type="component" value="Unassembled WGS sequence"/>
</dbReference>
<dbReference type="PROSITE" id="PS51379">
    <property type="entry name" value="4FE4S_FER_2"/>
    <property type="match status" value="1"/>
</dbReference>
<keyword evidence="5 6" id="KW-0411">Iron-sulfur</keyword>
<evidence type="ECO:0000256" key="5">
    <source>
        <dbReference type="ARBA" id="ARBA00023014"/>
    </source>
</evidence>
<dbReference type="Gene3D" id="3.30.70.20">
    <property type="match status" value="1"/>
</dbReference>
<comment type="caution">
    <text evidence="8">The sequence shown here is derived from an EMBL/GenBank/DDBJ whole genome shotgun (WGS) entry which is preliminary data.</text>
</comment>
<evidence type="ECO:0000256" key="4">
    <source>
        <dbReference type="ARBA" id="ARBA00023004"/>
    </source>
</evidence>
<dbReference type="PANTHER" id="PTHR36923:SF3">
    <property type="entry name" value="FERREDOXIN"/>
    <property type="match status" value="1"/>
</dbReference>
<dbReference type="PANTHER" id="PTHR36923">
    <property type="entry name" value="FERREDOXIN"/>
    <property type="match status" value="1"/>
</dbReference>
<dbReference type="SUPFAM" id="SSF54862">
    <property type="entry name" value="4Fe-4S ferredoxins"/>
    <property type="match status" value="1"/>
</dbReference>
<accession>E6MEJ2</accession>
<dbReference type="eggNOG" id="COG1141">
    <property type="taxonomic scope" value="Bacteria"/>
</dbReference>
<keyword evidence="2 6" id="KW-0479">Metal-binding</keyword>
<evidence type="ECO:0000256" key="1">
    <source>
        <dbReference type="ARBA" id="ARBA00022448"/>
    </source>
</evidence>
<evidence type="ECO:0000313" key="8">
    <source>
        <dbReference type="EMBL" id="EFV02517.1"/>
    </source>
</evidence>
<evidence type="ECO:0000256" key="6">
    <source>
        <dbReference type="RuleBase" id="RU368020"/>
    </source>
</evidence>
<dbReference type="InterPro" id="IPR001080">
    <property type="entry name" value="3Fe4S_ferredoxin"/>
</dbReference>
<evidence type="ECO:0000256" key="2">
    <source>
        <dbReference type="ARBA" id="ARBA00022723"/>
    </source>
</evidence>
<evidence type="ECO:0000256" key="3">
    <source>
        <dbReference type="ARBA" id="ARBA00022982"/>
    </source>
</evidence>
<dbReference type="STRING" id="887929.HMP0721_0425"/>
<dbReference type="GO" id="GO:0009055">
    <property type="term" value="F:electron transfer activity"/>
    <property type="evidence" value="ECO:0007669"/>
    <property type="project" value="UniProtKB-UniRule"/>
</dbReference>
<protein>
    <recommendedName>
        <fullName evidence="6">Ferredoxin</fullName>
    </recommendedName>
</protein>
<dbReference type="PROSITE" id="PS00198">
    <property type="entry name" value="4FE4S_FER_1"/>
    <property type="match status" value="1"/>
</dbReference>
<keyword evidence="1 6" id="KW-0813">Transport</keyword>
<keyword evidence="3 6" id="KW-0249">Electron transport</keyword>
<evidence type="ECO:0000259" key="7">
    <source>
        <dbReference type="PROSITE" id="PS51379"/>
    </source>
</evidence>
<name>E6MEJ2_9FIRM</name>
<dbReference type="PRINTS" id="PR00352">
    <property type="entry name" value="3FE4SFRDOXIN"/>
</dbReference>
<feature type="domain" description="4Fe-4S ferredoxin-type" evidence="7">
    <location>
        <begin position="12"/>
        <end position="40"/>
    </location>
</feature>
<dbReference type="InterPro" id="IPR017896">
    <property type="entry name" value="4Fe4S_Fe-S-bd"/>
</dbReference>
<gene>
    <name evidence="8" type="ORF">HMP0721_0425</name>
</gene>
<dbReference type="GO" id="GO:0051536">
    <property type="term" value="F:iron-sulfur cluster binding"/>
    <property type="evidence" value="ECO:0007669"/>
    <property type="project" value="UniProtKB-KW"/>
</dbReference>
<proteinExistence type="predicted"/>
<keyword evidence="9" id="KW-1185">Reference proteome</keyword>
<evidence type="ECO:0000313" key="9">
    <source>
        <dbReference type="Proteomes" id="UP000004754"/>
    </source>
</evidence>
<dbReference type="Pfam" id="PF13370">
    <property type="entry name" value="Fer4_13"/>
    <property type="match status" value="1"/>
</dbReference>
<keyword evidence="4 6" id="KW-0408">Iron</keyword>